<accession>A0ABS5P8T2</accession>
<name>A0ABS5P8T2_9FLAO</name>
<keyword evidence="2" id="KW-1185">Reference proteome</keyword>
<reference evidence="1 2" key="1">
    <citation type="journal article" date="2018" name="Int. J. Syst. Evol. Microbiol.">
        <title>Flavobacterium chryseum sp. nov. and Flavobacterium psychroterrae sp. nov., novel environmental bacteria isolated from Antarctica.</title>
        <authorList>
            <person name="Kralova S."/>
            <person name="Svec P."/>
            <person name="Busse H.J."/>
            <person name="Stankova E."/>
            <person name="Vaczi P."/>
            <person name="Sedlacek I."/>
        </authorList>
    </citation>
    <scope>NUCLEOTIDE SEQUENCE [LARGE SCALE GENOMIC DNA]</scope>
    <source>
        <strain evidence="1 2">CCM 8827</strain>
    </source>
</reference>
<proteinExistence type="predicted"/>
<sequence length="129" mass="15108">MGAFVISKRFNDEYKFVFTSRKGKVIFTSLSYELKFECEEDIEKFKLIIDQARFLKFKGSGGKYFFKLMLGELHFATSRKYTTELLLQKGIKEIVTYASRSEILDFSSSESIFEDEEEEVEEVGEEVEE</sequence>
<evidence type="ECO:0000313" key="2">
    <source>
        <dbReference type="Proteomes" id="UP000722625"/>
    </source>
</evidence>
<dbReference type="InterPro" id="IPR036913">
    <property type="entry name" value="YegP-like_sf"/>
</dbReference>
<dbReference type="RefSeq" id="WP_213295566.1">
    <property type="nucleotide sequence ID" value="NZ_JAGYVZ010000002.1"/>
</dbReference>
<dbReference type="SUPFAM" id="SSF160113">
    <property type="entry name" value="YegP-like"/>
    <property type="match status" value="1"/>
</dbReference>
<gene>
    <name evidence="1" type="ORF">KHA90_03790</name>
</gene>
<dbReference type="EMBL" id="JAGYVZ010000002">
    <property type="protein sequence ID" value="MBS7230136.1"/>
    <property type="molecule type" value="Genomic_DNA"/>
</dbReference>
<dbReference type="Proteomes" id="UP000722625">
    <property type="component" value="Unassembled WGS sequence"/>
</dbReference>
<evidence type="ECO:0000313" key="1">
    <source>
        <dbReference type="EMBL" id="MBS7230136.1"/>
    </source>
</evidence>
<dbReference type="Gene3D" id="2.30.29.80">
    <property type="match status" value="1"/>
</dbReference>
<protein>
    <submittedName>
        <fullName evidence="1">DUF1508 domain-containing protein</fullName>
    </submittedName>
</protein>
<organism evidence="1 2">
    <name type="scientific">Flavobacterium psychroterrae</name>
    <dbReference type="NCBI Taxonomy" id="2133767"/>
    <lineage>
        <taxon>Bacteria</taxon>
        <taxon>Pseudomonadati</taxon>
        <taxon>Bacteroidota</taxon>
        <taxon>Flavobacteriia</taxon>
        <taxon>Flavobacteriales</taxon>
        <taxon>Flavobacteriaceae</taxon>
        <taxon>Flavobacterium</taxon>
    </lineage>
</organism>
<comment type="caution">
    <text evidence="1">The sequence shown here is derived from an EMBL/GenBank/DDBJ whole genome shotgun (WGS) entry which is preliminary data.</text>
</comment>